<dbReference type="GeneID" id="93099174"/>
<evidence type="ECO:0000313" key="2">
    <source>
        <dbReference type="Proteomes" id="UP000654720"/>
    </source>
</evidence>
<dbReference type="CDD" id="cd02947">
    <property type="entry name" value="TRX_family"/>
    <property type="match status" value="1"/>
</dbReference>
<accession>A0ABX7HBA2</accession>
<sequence length="332" mass="38326">MEKGEGKELADKFEVHAYPTFIVFRPDGTIQHRVVGSDNLETFIQRIERGLNKKTSLPYLNERYEKGKMNKQELMTYKEILSEAGEDEKAGKVYKELLPRLTSKDKVQKEFWPIYEDESCVIGSPEFDFLLANLPAIRKNSGTEKVDKYLFHKYVKILEDYILGYQKEDAVPVSLLKQQIPGLNIKQQKTLNTMLPLAEMVSNREVKALAAVIESKIPTANVQELKMYVFAYRAIRWQTQDADSQPQFKETSNKLTDLIISSMENKQASLTLTDLKTYPIILTSLQENMSKNNYSRLAAIGEKVIPDLPDSQEKRYIQKTYEKYRKLSCTKP</sequence>
<proteinExistence type="predicted"/>
<evidence type="ECO:0000313" key="1">
    <source>
        <dbReference type="EMBL" id="QRO51847.1"/>
    </source>
</evidence>
<dbReference type="EMBL" id="CP069450">
    <property type="protein sequence ID" value="QRO51847.1"/>
    <property type="molecule type" value="Genomic_DNA"/>
</dbReference>
<organism evidence="1 2">
    <name type="scientific">Butyricimonas virosa</name>
    <dbReference type="NCBI Taxonomy" id="544645"/>
    <lineage>
        <taxon>Bacteria</taxon>
        <taxon>Pseudomonadati</taxon>
        <taxon>Bacteroidota</taxon>
        <taxon>Bacteroidia</taxon>
        <taxon>Bacteroidales</taxon>
        <taxon>Odoribacteraceae</taxon>
        <taxon>Butyricimonas</taxon>
    </lineage>
</organism>
<dbReference type="Proteomes" id="UP000654720">
    <property type="component" value="Chromosome"/>
</dbReference>
<dbReference type="RefSeq" id="WP_051465612.1">
    <property type="nucleotide sequence ID" value="NZ_CAJKXH010000010.1"/>
</dbReference>
<name>A0ABX7HBA2_9BACT</name>
<dbReference type="SUPFAM" id="SSF52833">
    <property type="entry name" value="Thioredoxin-like"/>
    <property type="match status" value="1"/>
</dbReference>
<reference evidence="1 2" key="1">
    <citation type="submission" date="2021-02" db="EMBL/GenBank/DDBJ databases">
        <title>FDA dAtabase for Regulatory Grade micrObial Sequences (FDA-ARGOS): Supporting development and validation of Infectious Disease Dx tests.</title>
        <authorList>
            <person name="Carlson P."/>
            <person name="Fischbach M."/>
            <person name="Hastie J."/>
            <person name="Bilen M."/>
            <person name="Cheng A."/>
            <person name="Tallon L."/>
            <person name="Sadzewicz L."/>
            <person name="Zhao X."/>
            <person name="Boylan J."/>
            <person name="Ott S."/>
            <person name="Bowen H."/>
            <person name="Vavikolanu K."/>
            <person name="Mehta A."/>
            <person name="Aluvathingal J."/>
            <person name="Nadendla S."/>
            <person name="Yan Y."/>
            <person name="Sichtig H."/>
        </authorList>
    </citation>
    <scope>NUCLEOTIDE SEQUENCE [LARGE SCALE GENOMIC DNA]</scope>
    <source>
        <strain evidence="1 2">FDAARGOS_1229</strain>
    </source>
</reference>
<dbReference type="InterPro" id="IPR036249">
    <property type="entry name" value="Thioredoxin-like_sf"/>
</dbReference>
<gene>
    <name evidence="1" type="ORF">I6J59_09765</name>
</gene>
<keyword evidence="2" id="KW-1185">Reference proteome</keyword>
<dbReference type="Gene3D" id="3.40.30.10">
    <property type="entry name" value="Glutaredoxin"/>
    <property type="match status" value="1"/>
</dbReference>
<protein>
    <submittedName>
        <fullName evidence="1">Thioredoxin family protein</fullName>
    </submittedName>
</protein>